<name>A0A9X3N0X8_9ACTN</name>
<dbReference type="Proteomes" id="UP001149140">
    <property type="component" value="Unassembled WGS sequence"/>
</dbReference>
<dbReference type="NCBIfam" id="TIGR02246">
    <property type="entry name" value="SgcJ/EcaC family oxidoreductase"/>
    <property type="match status" value="1"/>
</dbReference>
<feature type="domain" description="SnoaL-like" evidence="1">
    <location>
        <begin position="9"/>
        <end position="136"/>
    </location>
</feature>
<dbReference type="RefSeq" id="WP_270044552.1">
    <property type="nucleotide sequence ID" value="NZ_JAPDOD010000045.1"/>
</dbReference>
<gene>
    <name evidence="2" type="ORF">OM076_33820</name>
</gene>
<evidence type="ECO:0000313" key="2">
    <source>
        <dbReference type="EMBL" id="MDA0165296.1"/>
    </source>
</evidence>
<organism evidence="2 3">
    <name type="scientific">Solirubrobacter ginsenosidimutans</name>
    <dbReference type="NCBI Taxonomy" id="490573"/>
    <lineage>
        <taxon>Bacteria</taxon>
        <taxon>Bacillati</taxon>
        <taxon>Actinomycetota</taxon>
        <taxon>Thermoleophilia</taxon>
        <taxon>Solirubrobacterales</taxon>
        <taxon>Solirubrobacteraceae</taxon>
        <taxon>Solirubrobacter</taxon>
    </lineage>
</organism>
<dbReference type="EMBL" id="JAPDOD010000045">
    <property type="protein sequence ID" value="MDA0165296.1"/>
    <property type="molecule type" value="Genomic_DNA"/>
</dbReference>
<sequence>MSSVEERLQALEDREAIRALLTAYRRALDEKEFEAYADLFGDDGEFVTDGRSVRGRAEILAMLAELQAEGALSVAAGDDRHLVTNVEIAVDGDRATALSTWVYLTRGPGDQPQLSLVGHYEDSLRRTAAGWRFARRAAPCDIPLP</sequence>
<dbReference type="InterPro" id="IPR032710">
    <property type="entry name" value="NTF2-like_dom_sf"/>
</dbReference>
<dbReference type="Gene3D" id="3.10.450.50">
    <property type="match status" value="1"/>
</dbReference>
<keyword evidence="3" id="KW-1185">Reference proteome</keyword>
<protein>
    <submittedName>
        <fullName evidence="2">Nuclear transport factor 2 family protein</fullName>
    </submittedName>
</protein>
<dbReference type="SUPFAM" id="SSF54427">
    <property type="entry name" value="NTF2-like"/>
    <property type="match status" value="1"/>
</dbReference>
<proteinExistence type="predicted"/>
<evidence type="ECO:0000259" key="1">
    <source>
        <dbReference type="Pfam" id="PF13577"/>
    </source>
</evidence>
<dbReference type="InterPro" id="IPR037401">
    <property type="entry name" value="SnoaL-like"/>
</dbReference>
<dbReference type="AlphaFoldDB" id="A0A9X3N0X8"/>
<reference evidence="2" key="1">
    <citation type="submission" date="2022-10" db="EMBL/GenBank/DDBJ databases">
        <title>The WGS of Solirubrobacter ginsenosidimutans DSM 21036.</title>
        <authorList>
            <person name="Jiang Z."/>
        </authorList>
    </citation>
    <scope>NUCLEOTIDE SEQUENCE</scope>
    <source>
        <strain evidence="2">DSM 21036</strain>
    </source>
</reference>
<dbReference type="InterPro" id="IPR011944">
    <property type="entry name" value="Steroid_delta5-4_isomerase"/>
</dbReference>
<accession>A0A9X3N0X8</accession>
<evidence type="ECO:0000313" key="3">
    <source>
        <dbReference type="Proteomes" id="UP001149140"/>
    </source>
</evidence>
<dbReference type="Pfam" id="PF13577">
    <property type="entry name" value="SnoaL_4"/>
    <property type="match status" value="1"/>
</dbReference>
<comment type="caution">
    <text evidence="2">The sequence shown here is derived from an EMBL/GenBank/DDBJ whole genome shotgun (WGS) entry which is preliminary data.</text>
</comment>